<dbReference type="CDD" id="cd03281">
    <property type="entry name" value="ABC_MSH5_euk"/>
    <property type="match status" value="1"/>
</dbReference>
<organism evidence="7 8">
    <name type="scientific">Chara braunii</name>
    <name type="common">Braun's stonewort</name>
    <dbReference type="NCBI Taxonomy" id="69332"/>
    <lineage>
        <taxon>Eukaryota</taxon>
        <taxon>Viridiplantae</taxon>
        <taxon>Streptophyta</taxon>
        <taxon>Charophyceae</taxon>
        <taxon>Charales</taxon>
        <taxon>Characeae</taxon>
        <taxon>Chara</taxon>
    </lineage>
</organism>
<keyword evidence="4" id="KW-0238">DNA-binding</keyword>
<evidence type="ECO:0000256" key="3">
    <source>
        <dbReference type="ARBA" id="ARBA00022840"/>
    </source>
</evidence>
<dbReference type="Proteomes" id="UP000265515">
    <property type="component" value="Unassembled WGS sequence"/>
</dbReference>
<dbReference type="PANTHER" id="PTHR11361:SF20">
    <property type="entry name" value="MUTS PROTEIN HOMOLOG 5"/>
    <property type="match status" value="1"/>
</dbReference>
<dbReference type="InterPro" id="IPR011184">
    <property type="entry name" value="DNA_mismatch_repair_Msh2"/>
</dbReference>
<comment type="caution">
    <text evidence="7">The sequence shown here is derived from an EMBL/GenBank/DDBJ whole genome shotgun (WGS) entry which is preliminary data.</text>
</comment>
<dbReference type="SMART" id="SM00533">
    <property type="entry name" value="MUTSd"/>
    <property type="match status" value="1"/>
</dbReference>
<dbReference type="GO" id="GO:0051026">
    <property type="term" value="P:chiasma assembly"/>
    <property type="evidence" value="ECO:0007669"/>
    <property type="project" value="TreeGrafter"/>
</dbReference>
<proteinExistence type="inferred from homology"/>
<dbReference type="Gramene" id="GBG58910">
    <property type="protein sequence ID" value="GBG58910"/>
    <property type="gene ID" value="CBR_g24261"/>
</dbReference>
<dbReference type="Pfam" id="PF00488">
    <property type="entry name" value="MutS_V"/>
    <property type="match status" value="1"/>
</dbReference>
<dbReference type="GO" id="GO:0005524">
    <property type="term" value="F:ATP binding"/>
    <property type="evidence" value="ECO:0007669"/>
    <property type="project" value="UniProtKB-KW"/>
</dbReference>
<evidence type="ECO:0000256" key="4">
    <source>
        <dbReference type="ARBA" id="ARBA00023125"/>
    </source>
</evidence>
<dbReference type="OrthoDB" id="29596at2759"/>
<name>A0A388JM63_CHABU</name>
<evidence type="ECO:0000256" key="2">
    <source>
        <dbReference type="ARBA" id="ARBA00022741"/>
    </source>
</evidence>
<dbReference type="SUPFAM" id="SSF48334">
    <property type="entry name" value="DNA repair protein MutS, domain III"/>
    <property type="match status" value="1"/>
</dbReference>
<keyword evidence="8" id="KW-1185">Reference proteome</keyword>
<dbReference type="InterPro" id="IPR036187">
    <property type="entry name" value="DNA_mismatch_repair_MutS_sf"/>
</dbReference>
<dbReference type="GO" id="GO:0005634">
    <property type="term" value="C:nucleus"/>
    <property type="evidence" value="ECO:0007669"/>
    <property type="project" value="TreeGrafter"/>
</dbReference>
<keyword evidence="2" id="KW-0547">Nucleotide-binding</keyword>
<dbReference type="InterPro" id="IPR027417">
    <property type="entry name" value="P-loop_NTPase"/>
</dbReference>
<feature type="region of interest" description="Disordered" evidence="5">
    <location>
        <begin position="1"/>
        <end position="22"/>
    </location>
</feature>
<dbReference type="STRING" id="69332.A0A388JM63"/>
<dbReference type="GO" id="GO:0030983">
    <property type="term" value="F:mismatched DNA binding"/>
    <property type="evidence" value="ECO:0007669"/>
    <property type="project" value="InterPro"/>
</dbReference>
<dbReference type="Pfam" id="PF05192">
    <property type="entry name" value="MutS_III"/>
    <property type="match status" value="1"/>
</dbReference>
<evidence type="ECO:0000256" key="5">
    <source>
        <dbReference type="SAM" id="MobiDB-lite"/>
    </source>
</evidence>
<keyword evidence="3" id="KW-0067">ATP-binding</keyword>
<dbReference type="InterPro" id="IPR007696">
    <property type="entry name" value="DNA_mismatch_repair_MutS_core"/>
</dbReference>
<evidence type="ECO:0000259" key="6">
    <source>
        <dbReference type="PROSITE" id="PS00486"/>
    </source>
</evidence>
<dbReference type="EMBL" id="BFEA01000002">
    <property type="protein sequence ID" value="GBG58910.1"/>
    <property type="molecule type" value="Genomic_DNA"/>
</dbReference>
<dbReference type="SMART" id="SM00534">
    <property type="entry name" value="MUTSac"/>
    <property type="match status" value="1"/>
</dbReference>
<comment type="similarity">
    <text evidence="1">Belongs to the DNA mismatch repair MutS family.</text>
</comment>
<dbReference type="InterPro" id="IPR000432">
    <property type="entry name" value="DNA_mismatch_repair_MutS_C"/>
</dbReference>
<dbReference type="Gene3D" id="3.40.50.300">
    <property type="entry name" value="P-loop containing nucleotide triphosphate hydrolases"/>
    <property type="match status" value="1"/>
</dbReference>
<evidence type="ECO:0000313" key="8">
    <source>
        <dbReference type="Proteomes" id="UP000265515"/>
    </source>
</evidence>
<dbReference type="InterPro" id="IPR045076">
    <property type="entry name" value="MutS"/>
</dbReference>
<protein>
    <recommendedName>
        <fullName evidence="6">DNA mismatch repair proteins mutS family domain-containing protein</fullName>
    </recommendedName>
</protein>
<dbReference type="PIRSF" id="PIRSF005813">
    <property type="entry name" value="MSH2"/>
    <property type="match status" value="1"/>
</dbReference>
<evidence type="ECO:0000256" key="1">
    <source>
        <dbReference type="ARBA" id="ARBA00006271"/>
    </source>
</evidence>
<dbReference type="AlphaFoldDB" id="A0A388JM63"/>
<dbReference type="PANTHER" id="PTHR11361">
    <property type="entry name" value="DNA MISMATCH REPAIR PROTEIN MUTS FAMILY MEMBER"/>
    <property type="match status" value="1"/>
</dbReference>
<dbReference type="GO" id="GO:0140664">
    <property type="term" value="F:ATP-dependent DNA damage sensor activity"/>
    <property type="evidence" value="ECO:0007669"/>
    <property type="project" value="InterPro"/>
</dbReference>
<gene>
    <name evidence="7" type="ORF">CBR_g24261</name>
</gene>
<feature type="domain" description="DNA mismatch repair proteins mutS family" evidence="6">
    <location>
        <begin position="674"/>
        <end position="690"/>
    </location>
</feature>
<dbReference type="PROSITE" id="PS00486">
    <property type="entry name" value="DNA_MISMATCH_REPAIR_2"/>
    <property type="match status" value="1"/>
</dbReference>
<dbReference type="GO" id="GO:0006298">
    <property type="term" value="P:mismatch repair"/>
    <property type="evidence" value="ECO:0007669"/>
    <property type="project" value="InterPro"/>
</dbReference>
<evidence type="ECO:0000313" key="7">
    <source>
        <dbReference type="EMBL" id="GBG58910.1"/>
    </source>
</evidence>
<dbReference type="Gene3D" id="1.10.1420.10">
    <property type="match status" value="1"/>
</dbReference>
<dbReference type="OMA" id="CSVYFMP"/>
<accession>A0A388JM63</accession>
<dbReference type="SUPFAM" id="SSF52540">
    <property type="entry name" value="P-loop containing nucleoside triphosphate hydrolases"/>
    <property type="match status" value="1"/>
</dbReference>
<reference evidence="7 8" key="1">
    <citation type="journal article" date="2018" name="Cell">
        <title>The Chara Genome: Secondary Complexity and Implications for Plant Terrestrialization.</title>
        <authorList>
            <person name="Nishiyama T."/>
            <person name="Sakayama H."/>
            <person name="Vries J.D."/>
            <person name="Buschmann H."/>
            <person name="Saint-Marcoux D."/>
            <person name="Ullrich K.K."/>
            <person name="Haas F.B."/>
            <person name="Vanderstraeten L."/>
            <person name="Becker D."/>
            <person name="Lang D."/>
            <person name="Vosolsobe S."/>
            <person name="Rombauts S."/>
            <person name="Wilhelmsson P.K.I."/>
            <person name="Janitza P."/>
            <person name="Kern R."/>
            <person name="Heyl A."/>
            <person name="Rumpler F."/>
            <person name="Villalobos L.I.A.C."/>
            <person name="Clay J.M."/>
            <person name="Skokan R."/>
            <person name="Toyoda A."/>
            <person name="Suzuki Y."/>
            <person name="Kagoshima H."/>
            <person name="Schijlen E."/>
            <person name="Tajeshwar N."/>
            <person name="Catarino B."/>
            <person name="Hetherington A.J."/>
            <person name="Saltykova A."/>
            <person name="Bonnot C."/>
            <person name="Breuninger H."/>
            <person name="Symeonidi A."/>
            <person name="Radhakrishnan G.V."/>
            <person name="Van Nieuwerburgh F."/>
            <person name="Deforce D."/>
            <person name="Chang C."/>
            <person name="Karol K.G."/>
            <person name="Hedrich R."/>
            <person name="Ulvskov P."/>
            <person name="Glockner G."/>
            <person name="Delwiche C.F."/>
            <person name="Petrasek J."/>
            <person name="Van de Peer Y."/>
            <person name="Friml J."/>
            <person name="Beilby M."/>
            <person name="Dolan L."/>
            <person name="Kohara Y."/>
            <person name="Sugano S."/>
            <person name="Fujiyama A."/>
            <person name="Delaux P.-M."/>
            <person name="Quint M."/>
            <person name="TheiBen G."/>
            <person name="Hagemann M."/>
            <person name="Harholt J."/>
            <person name="Dunand C."/>
            <person name="Zachgo S."/>
            <person name="Langdale J."/>
            <person name="Maumus F."/>
            <person name="Straeten D.V.D."/>
            <person name="Gould S.B."/>
            <person name="Rensing S.A."/>
        </authorList>
    </citation>
    <scope>NUCLEOTIDE SEQUENCE [LARGE SCALE GENOMIC DNA]</scope>
    <source>
        <strain evidence="7 8">S276</strain>
    </source>
</reference>
<sequence length="861" mass="95778">MDHTPSRHGNGNGWGESDGEVECGRGEGVVPHTFMACIMQGQRLGAAYYDHSTGEVFVLESWEDPGEAYPSLQLLKLQAQPQVIYTSTKSDVPFFEALRRSLTKDGPEFEVKTMKSSDFSLDQAKTRLAYLRVRGMPDNISEVERLHLINSMINLRLEVQVRAAGGLIMGLHRDLIMDTIGASSAGAVDVEKLAEISLDGMLKVDPTTLDALQIFQPERHPSAMGVGRPKEGLSLFGLLDKCSTRQGRKLLRLWFLRPIVDVDRIEDRLDTIEWLSRSRDLIDALKKGLRCIECVPRILKKFTCCGYASTVKDWSLLVQSLSSMCNLKDVLSIAFSSRHVGGNHENESLGNLSPVQKVLEVVNEDLIYVIELVNKIIDFDQEFFDGKRALVRYHLSEQLDDVKRKYNGLVDILDGATRREMTRILESVGPLIPHQTLASGAIVFTPEMGYSLRFEGARLPDSVLEILSDLRLIIEGEDQNGRGVHYQTALTLQMNKVVGDLYNVITDMEGEIIRGLEARVLGFTDVLRKAADAMAELDCVVSLSEAALEHNFKRPRLVRGSDVMKIKNGRHPLQELVVNTFIPNNTHVDENKGRVNIITGPNCSGKSVYAKQVAMITFMAHIGSFVPADECILGLCDRIFTRILSKETALLPQSTFMIDLNQIAVMLRHATSKSLCIIDEFGKGTLASDGIGLLCATIQHLMSSATPPKVFACTHYTELRNEEYLPRSEQIEFYTMCILEAKGKRPAVPADERSAEKLSAAEGMSSESDLDRQITFLYKLVPGYSTSSFGIHCAQLANVHAAILKRAEELLKHEREGQPVCRSEDMLQHLSTTRTCKEVGEAFLKLSNSADAVSVFLQEMV</sequence>